<keyword evidence="2" id="KW-1185">Reference proteome</keyword>
<organism evidence="1 2">
    <name type="scientific">Vararia minispora EC-137</name>
    <dbReference type="NCBI Taxonomy" id="1314806"/>
    <lineage>
        <taxon>Eukaryota</taxon>
        <taxon>Fungi</taxon>
        <taxon>Dikarya</taxon>
        <taxon>Basidiomycota</taxon>
        <taxon>Agaricomycotina</taxon>
        <taxon>Agaricomycetes</taxon>
        <taxon>Russulales</taxon>
        <taxon>Lachnocladiaceae</taxon>
        <taxon>Vararia</taxon>
    </lineage>
</organism>
<dbReference type="Proteomes" id="UP000814128">
    <property type="component" value="Unassembled WGS sequence"/>
</dbReference>
<reference evidence="1" key="2">
    <citation type="journal article" date="2022" name="New Phytol.">
        <title>Evolutionary transition to the ectomycorrhizal habit in the genomes of a hyperdiverse lineage of mushroom-forming fungi.</title>
        <authorList>
            <person name="Looney B."/>
            <person name="Miyauchi S."/>
            <person name="Morin E."/>
            <person name="Drula E."/>
            <person name="Courty P.E."/>
            <person name="Kohler A."/>
            <person name="Kuo A."/>
            <person name="LaButti K."/>
            <person name="Pangilinan J."/>
            <person name="Lipzen A."/>
            <person name="Riley R."/>
            <person name="Andreopoulos W."/>
            <person name="He G."/>
            <person name="Johnson J."/>
            <person name="Nolan M."/>
            <person name="Tritt A."/>
            <person name="Barry K.W."/>
            <person name="Grigoriev I.V."/>
            <person name="Nagy L.G."/>
            <person name="Hibbett D."/>
            <person name="Henrissat B."/>
            <person name="Matheny P.B."/>
            <person name="Labbe J."/>
            <person name="Martin F.M."/>
        </authorList>
    </citation>
    <scope>NUCLEOTIDE SEQUENCE</scope>
    <source>
        <strain evidence="1">EC-137</strain>
    </source>
</reference>
<sequence length="185" mass="19875">MRAIKGDLAKSDLCNDGDCCLSHFLASLTLDLDALFRHPTPTLCTARSPGPSPQPAAPSAKQPHLDPCVTDFERAANWMLRKRVTNWSDLGGGGSRLPSAGTDDHCAKSVRATIQELDIRPPRGTVHCGTERERNDEGVGRGGDGVDSHDACPPQTSFPMPPFNPSLLNFLPFGPVDAQRLPLIV</sequence>
<accession>A0ACB8Q493</accession>
<comment type="caution">
    <text evidence="1">The sequence shown here is derived from an EMBL/GenBank/DDBJ whole genome shotgun (WGS) entry which is preliminary data.</text>
</comment>
<reference evidence="1" key="1">
    <citation type="submission" date="2021-02" db="EMBL/GenBank/DDBJ databases">
        <authorList>
            <consortium name="DOE Joint Genome Institute"/>
            <person name="Ahrendt S."/>
            <person name="Looney B.P."/>
            <person name="Miyauchi S."/>
            <person name="Morin E."/>
            <person name="Drula E."/>
            <person name="Courty P.E."/>
            <person name="Chicoki N."/>
            <person name="Fauchery L."/>
            <person name="Kohler A."/>
            <person name="Kuo A."/>
            <person name="Labutti K."/>
            <person name="Pangilinan J."/>
            <person name="Lipzen A."/>
            <person name="Riley R."/>
            <person name="Andreopoulos W."/>
            <person name="He G."/>
            <person name="Johnson J."/>
            <person name="Barry K.W."/>
            <person name="Grigoriev I.V."/>
            <person name="Nagy L."/>
            <person name="Hibbett D."/>
            <person name="Henrissat B."/>
            <person name="Matheny P.B."/>
            <person name="Labbe J."/>
            <person name="Martin F."/>
        </authorList>
    </citation>
    <scope>NUCLEOTIDE SEQUENCE</scope>
    <source>
        <strain evidence="1">EC-137</strain>
    </source>
</reference>
<protein>
    <submittedName>
        <fullName evidence="1">Uncharacterized protein</fullName>
    </submittedName>
</protein>
<dbReference type="EMBL" id="MU274389">
    <property type="protein sequence ID" value="KAI0026561.1"/>
    <property type="molecule type" value="Genomic_DNA"/>
</dbReference>
<feature type="non-terminal residue" evidence="1">
    <location>
        <position position="185"/>
    </location>
</feature>
<proteinExistence type="predicted"/>
<gene>
    <name evidence="1" type="ORF">K488DRAFT_75252</name>
</gene>
<name>A0ACB8Q493_9AGAM</name>
<evidence type="ECO:0000313" key="1">
    <source>
        <dbReference type="EMBL" id="KAI0026561.1"/>
    </source>
</evidence>
<evidence type="ECO:0000313" key="2">
    <source>
        <dbReference type="Proteomes" id="UP000814128"/>
    </source>
</evidence>